<dbReference type="EMBL" id="APKE01000013">
    <property type="protein sequence ID" value="KAF0676648.1"/>
    <property type="molecule type" value="Genomic_DNA"/>
</dbReference>
<reference evidence="1" key="1">
    <citation type="submission" date="2013-03" db="EMBL/GenBank/DDBJ databases">
        <title>Genome Sequence of the Profundibacterium mesophilum strain KAUST100406-0324T from Red Sea, a novel genus in the family Rhodobacteraceae.</title>
        <authorList>
            <person name="Essack M."/>
            <person name="Alam I."/>
            <person name="Lafi F."/>
            <person name="Alawi W."/>
            <person name="Kamanu F."/>
            <person name="Al-Suwailem A."/>
            <person name="Lee O.O."/>
            <person name="Xu Y."/>
            <person name="Bajic V."/>
            <person name="Qian P.-Y."/>
            <person name="Archer J."/>
        </authorList>
    </citation>
    <scope>NUCLEOTIDE SEQUENCE</scope>
    <source>
        <strain evidence="1">KAUST100406-0324</strain>
    </source>
</reference>
<dbReference type="Proteomes" id="UP000698242">
    <property type="component" value="Unassembled WGS sequence"/>
</dbReference>
<comment type="caution">
    <text evidence="1">The sequence shown here is derived from an EMBL/GenBank/DDBJ whole genome shotgun (WGS) entry which is preliminary data.</text>
</comment>
<protein>
    <submittedName>
        <fullName evidence="1">Uncharacterized protein</fullName>
    </submittedName>
</protein>
<organism evidence="1 2">
    <name type="scientific">Profundibacterium mesophilum KAUST100406-0324</name>
    <dbReference type="NCBI Taxonomy" id="1037889"/>
    <lineage>
        <taxon>Bacteria</taxon>
        <taxon>Pseudomonadati</taxon>
        <taxon>Pseudomonadota</taxon>
        <taxon>Alphaproteobacteria</taxon>
        <taxon>Rhodobacterales</taxon>
        <taxon>Roseobacteraceae</taxon>
        <taxon>Profundibacterium</taxon>
    </lineage>
</organism>
<keyword evidence="2" id="KW-1185">Reference proteome</keyword>
<proteinExistence type="predicted"/>
<sequence length="72" mass="7938">MAPDRDSPTVEALHPELCQCLLTDGRIVPITDWLDEEGEECGYEEAVIAIAGQDGVGWWRIGLSTFSAPRLH</sequence>
<name>A0A921TDC5_9RHOB</name>
<evidence type="ECO:0000313" key="2">
    <source>
        <dbReference type="Proteomes" id="UP000698242"/>
    </source>
</evidence>
<gene>
    <name evidence="1" type="ORF">PMES_00937</name>
</gene>
<dbReference type="AlphaFoldDB" id="A0A921TDC5"/>
<accession>A0A921TDC5</accession>
<evidence type="ECO:0000313" key="1">
    <source>
        <dbReference type="EMBL" id="KAF0676648.1"/>
    </source>
</evidence>